<dbReference type="PRINTS" id="PR00113">
    <property type="entry name" value="ALKPHPHTASE"/>
</dbReference>
<dbReference type="Pfam" id="PF00245">
    <property type="entry name" value="Alk_phosphatase"/>
    <property type="match status" value="1"/>
</dbReference>
<evidence type="ECO:0000313" key="4">
    <source>
        <dbReference type="Proteomes" id="UP001320603"/>
    </source>
</evidence>
<dbReference type="PANTHER" id="PTHR11596">
    <property type="entry name" value="ALKALINE PHOSPHATASE"/>
    <property type="match status" value="1"/>
</dbReference>
<comment type="similarity">
    <text evidence="2">Belongs to the alkaline phosphatase family.</text>
</comment>
<dbReference type="SMART" id="SM00098">
    <property type="entry name" value="alkPPc"/>
    <property type="match status" value="1"/>
</dbReference>
<name>A0ABZ2IN02_9BACT</name>
<dbReference type="InterPro" id="IPR001952">
    <property type="entry name" value="Alkaline_phosphatase"/>
</dbReference>
<gene>
    <name evidence="3" type="ORF">NEE14_009070</name>
</gene>
<dbReference type="CDD" id="cd16012">
    <property type="entry name" value="ALP"/>
    <property type="match status" value="1"/>
</dbReference>
<proteinExistence type="inferred from homology"/>
<evidence type="ECO:0000256" key="2">
    <source>
        <dbReference type="RuleBase" id="RU003946"/>
    </source>
</evidence>
<dbReference type="Proteomes" id="UP001320603">
    <property type="component" value="Chromosome"/>
</dbReference>
<sequence>MLKADSIPGAKKGINIILFIGDGMSLAQWQTGMIMSHTPLHIKRMSSIGIVQTNALTSFVGDGPSHGTAIATGVKTDKGAVAMDNNDKPLKSIIEYAKEKGIASGIVSANTLMEGSIAPFIAHTKNRMQREEIALAYLQQKPDVFIGGGISYFSNRKDKRNLLKELEAKNYRIAKSIPEIQNTKSGRLAGFLPDTVIADSLNRGNTLATSVYSALNILEQQKKNFFLLVGDMFIDRASHAGNTKLVGLETINFDKAIGVALDFAEKNKNTVVLVVGGPEASGMTLTDGDMQKQEVTAKWTMPGMIHTGTMIPVFSYGTGAENFQGILENTELFFKIKKLLLNE</sequence>
<accession>A0ABZ2IN02</accession>
<evidence type="ECO:0000256" key="1">
    <source>
        <dbReference type="ARBA" id="ARBA00022553"/>
    </source>
</evidence>
<dbReference type="InterPro" id="IPR017850">
    <property type="entry name" value="Alkaline_phosphatase_core_sf"/>
</dbReference>
<dbReference type="SUPFAM" id="SSF53649">
    <property type="entry name" value="Alkaline phosphatase-like"/>
    <property type="match status" value="1"/>
</dbReference>
<dbReference type="Gene3D" id="3.40.720.10">
    <property type="entry name" value="Alkaline Phosphatase, subunit A"/>
    <property type="match status" value="1"/>
</dbReference>
<dbReference type="PANTHER" id="PTHR11596:SF5">
    <property type="entry name" value="ALKALINE PHOSPHATASE"/>
    <property type="match status" value="1"/>
</dbReference>
<reference evidence="3 4" key="1">
    <citation type="submission" date="2024-02" db="EMBL/GenBank/DDBJ databases">
        <title>Whole genome sequencing of Parabacteroides sp. AD58.</title>
        <authorList>
            <person name="Chaplin A.V."/>
            <person name="Pikina A.P."/>
            <person name="Sokolova S.R."/>
            <person name="Korostin D.O."/>
            <person name="Efimov B.A."/>
        </authorList>
    </citation>
    <scope>NUCLEOTIDE SEQUENCE [LARGE SCALE GENOMIC DNA]</scope>
    <source>
        <strain evidence="3 4">AD58</strain>
    </source>
</reference>
<protein>
    <submittedName>
        <fullName evidence="3">Alkaline phosphatase</fullName>
    </submittedName>
</protein>
<organism evidence="3 4">
    <name type="scientific">Parabacteroides absconsus</name>
    <dbReference type="NCBI Taxonomy" id="2951805"/>
    <lineage>
        <taxon>Bacteria</taxon>
        <taxon>Pseudomonadati</taxon>
        <taxon>Bacteroidota</taxon>
        <taxon>Bacteroidia</taxon>
        <taxon>Bacteroidales</taxon>
        <taxon>Tannerellaceae</taxon>
        <taxon>Parabacteroides</taxon>
    </lineage>
</organism>
<keyword evidence="4" id="KW-1185">Reference proteome</keyword>
<keyword evidence="1" id="KW-0597">Phosphoprotein</keyword>
<evidence type="ECO:0000313" key="3">
    <source>
        <dbReference type="EMBL" id="WWV65188.1"/>
    </source>
</evidence>
<dbReference type="RefSeq" id="WP_251968407.1">
    <property type="nucleotide sequence ID" value="NZ_CP146284.1"/>
</dbReference>
<dbReference type="EMBL" id="CP146284">
    <property type="protein sequence ID" value="WWV65188.1"/>
    <property type="molecule type" value="Genomic_DNA"/>
</dbReference>